<name>A0A075A5Z6_OPIVI</name>
<sequence>MNTCGLLDRKAKFSYAFVYETKHPSFCRTRLPEFSCLFIDYYSNVNECYKAIPQIPRKAELRENILLACLKSSIHRHTGTYYYCHGRHQLAPDEVTYDHRAHRRFKITRHVYTQTACEHILKSIGEPGSIPALVLPSGSMAARHRKGVKAELFNNQSMLKSQEALYSCFIFIGDHQQCASHETLESLEPATSRDSLEFRSPDLCESQIYSPEALRFEPNLCLLTFPVYA</sequence>
<evidence type="ECO:0000313" key="2">
    <source>
        <dbReference type="Proteomes" id="UP000054324"/>
    </source>
</evidence>
<organism evidence="1 2">
    <name type="scientific">Opisthorchis viverrini</name>
    <name type="common">Southeast Asian liver fluke</name>
    <dbReference type="NCBI Taxonomy" id="6198"/>
    <lineage>
        <taxon>Eukaryota</taxon>
        <taxon>Metazoa</taxon>
        <taxon>Spiralia</taxon>
        <taxon>Lophotrochozoa</taxon>
        <taxon>Platyhelminthes</taxon>
        <taxon>Trematoda</taxon>
        <taxon>Digenea</taxon>
        <taxon>Opisthorchiida</taxon>
        <taxon>Opisthorchiata</taxon>
        <taxon>Opisthorchiidae</taxon>
        <taxon>Opisthorchis</taxon>
    </lineage>
</organism>
<evidence type="ECO:0000313" key="1">
    <source>
        <dbReference type="EMBL" id="KER22864.1"/>
    </source>
</evidence>
<dbReference type="CTD" id="20323316"/>
<accession>A0A075A5Z6</accession>
<dbReference type="Proteomes" id="UP000054324">
    <property type="component" value="Unassembled WGS sequence"/>
</dbReference>
<dbReference type="KEGG" id="ovi:T265_09137"/>
<keyword evidence="2" id="KW-1185">Reference proteome</keyword>
<dbReference type="EMBL" id="KL596876">
    <property type="protein sequence ID" value="KER22864.1"/>
    <property type="molecule type" value="Genomic_DNA"/>
</dbReference>
<dbReference type="GeneID" id="20323316"/>
<proteinExistence type="predicted"/>
<gene>
    <name evidence="1" type="ORF">T265_09137</name>
</gene>
<dbReference type="OrthoDB" id="6266369at2759"/>
<protein>
    <submittedName>
        <fullName evidence="1">Uncharacterized protein</fullName>
    </submittedName>
</protein>
<reference evidence="1 2" key="1">
    <citation type="submission" date="2013-11" db="EMBL/GenBank/DDBJ databases">
        <title>Opisthorchis viverrini - life in the bile duct.</title>
        <authorList>
            <person name="Young N.D."/>
            <person name="Nagarajan N."/>
            <person name="Lin S.J."/>
            <person name="Korhonen P.K."/>
            <person name="Jex A.R."/>
            <person name="Hall R.S."/>
            <person name="Safavi-Hemami H."/>
            <person name="Kaewkong W."/>
            <person name="Bertrand D."/>
            <person name="Gao S."/>
            <person name="Seet Q."/>
            <person name="Wongkham S."/>
            <person name="Teh B.T."/>
            <person name="Wongkham C."/>
            <person name="Intapan P.M."/>
            <person name="Maleewong W."/>
            <person name="Yang X."/>
            <person name="Hu M."/>
            <person name="Wang Z."/>
            <person name="Hofmann A."/>
            <person name="Sternberg P.W."/>
            <person name="Tan P."/>
            <person name="Wang J."/>
            <person name="Gasser R.B."/>
        </authorList>
    </citation>
    <scope>NUCLEOTIDE SEQUENCE [LARGE SCALE GENOMIC DNA]</scope>
</reference>
<dbReference type="AlphaFoldDB" id="A0A075A5Z6"/>
<dbReference type="RefSeq" id="XP_009173398.1">
    <property type="nucleotide sequence ID" value="XM_009175134.1"/>
</dbReference>